<dbReference type="PROSITE" id="PS50082">
    <property type="entry name" value="WD_REPEATS_2"/>
    <property type="match status" value="1"/>
</dbReference>
<dbReference type="Gene3D" id="2.130.10.10">
    <property type="entry name" value="YVTN repeat-like/Quinoprotein amine dehydrogenase"/>
    <property type="match status" value="1"/>
</dbReference>
<comment type="caution">
    <text evidence="3">The sequence shown here is derived from an EMBL/GenBank/DDBJ whole genome shotgun (WGS) entry which is preliminary data.</text>
</comment>
<reference evidence="3" key="1">
    <citation type="submission" date="2021-02" db="EMBL/GenBank/DDBJ databases">
        <authorList>
            <person name="Nowell W R."/>
        </authorList>
    </citation>
    <scope>NUCLEOTIDE SEQUENCE</scope>
</reference>
<name>A0A820PYA5_9BILA</name>
<proteinExistence type="predicted"/>
<feature type="repeat" description="WD" evidence="1">
    <location>
        <begin position="1"/>
        <end position="28"/>
    </location>
</feature>
<feature type="non-terminal residue" evidence="3">
    <location>
        <position position="119"/>
    </location>
</feature>
<evidence type="ECO:0000256" key="1">
    <source>
        <dbReference type="PROSITE-ProRule" id="PRU00221"/>
    </source>
</evidence>
<dbReference type="Proteomes" id="UP000663868">
    <property type="component" value="Unassembled WGS sequence"/>
</dbReference>
<accession>A0A820PYA5</accession>
<gene>
    <name evidence="3" type="ORF">KXQ929_LOCUS51650</name>
</gene>
<dbReference type="AlphaFoldDB" id="A0A820PYA5"/>
<protein>
    <submittedName>
        <fullName evidence="3">Uncharacterized protein</fullName>
    </submittedName>
</protein>
<feature type="non-terminal residue" evidence="3">
    <location>
        <position position="1"/>
    </location>
</feature>
<feature type="compositionally biased region" description="Polar residues" evidence="2">
    <location>
        <begin position="70"/>
        <end position="83"/>
    </location>
</feature>
<feature type="compositionally biased region" description="Polar residues" evidence="2">
    <location>
        <begin position="23"/>
        <end position="33"/>
    </location>
</feature>
<organism evidence="3 4">
    <name type="scientific">Adineta steineri</name>
    <dbReference type="NCBI Taxonomy" id="433720"/>
    <lineage>
        <taxon>Eukaryota</taxon>
        <taxon>Metazoa</taxon>
        <taxon>Spiralia</taxon>
        <taxon>Gnathifera</taxon>
        <taxon>Rotifera</taxon>
        <taxon>Eurotatoria</taxon>
        <taxon>Bdelloidea</taxon>
        <taxon>Adinetida</taxon>
        <taxon>Adinetidae</taxon>
        <taxon>Adineta</taxon>
    </lineage>
</organism>
<keyword evidence="1" id="KW-0853">WD repeat</keyword>
<evidence type="ECO:0000313" key="3">
    <source>
        <dbReference type="EMBL" id="CAF4412035.1"/>
    </source>
</evidence>
<sequence length="119" mass="13719">CDTNYILSGSRDQSLHIWSIEQHTQLPDQTIPINTIEDDDETNSNNGNRKRHNKPRPNRAEREKKRAAKTTVSNGQNDRLVSSTNSIMNELNSLSYRLLWPLETDRQMISDLSTLPDRT</sequence>
<evidence type="ECO:0000256" key="2">
    <source>
        <dbReference type="SAM" id="MobiDB-lite"/>
    </source>
</evidence>
<dbReference type="EMBL" id="CAJOBB010025924">
    <property type="protein sequence ID" value="CAF4412035.1"/>
    <property type="molecule type" value="Genomic_DNA"/>
</dbReference>
<feature type="region of interest" description="Disordered" evidence="2">
    <location>
        <begin position="23"/>
        <end position="83"/>
    </location>
</feature>
<dbReference type="InterPro" id="IPR001680">
    <property type="entry name" value="WD40_rpt"/>
</dbReference>
<evidence type="ECO:0000313" key="4">
    <source>
        <dbReference type="Proteomes" id="UP000663868"/>
    </source>
</evidence>
<dbReference type="InterPro" id="IPR015943">
    <property type="entry name" value="WD40/YVTN_repeat-like_dom_sf"/>
</dbReference>
<feature type="compositionally biased region" description="Basic residues" evidence="2">
    <location>
        <begin position="48"/>
        <end position="57"/>
    </location>
</feature>